<dbReference type="SUPFAM" id="SSF48371">
    <property type="entry name" value="ARM repeat"/>
    <property type="match status" value="1"/>
</dbReference>
<feature type="transmembrane region" description="Helical" evidence="1">
    <location>
        <begin position="6"/>
        <end position="29"/>
    </location>
</feature>
<dbReference type="EMBL" id="JXAK01000004">
    <property type="protein sequence ID" value="KIL42012.1"/>
    <property type="molecule type" value="Genomic_DNA"/>
</dbReference>
<accession>A0ABR5ANR4</accession>
<keyword evidence="1" id="KW-0472">Membrane</keyword>
<reference evidence="2 3" key="1">
    <citation type="submission" date="2014-12" db="EMBL/GenBank/DDBJ databases">
        <title>Draft genome sequence of Paenibacillus kamchatkensis strain B-2647.</title>
        <authorList>
            <person name="Karlyshev A.V."/>
            <person name="Kudryashova E.B."/>
        </authorList>
    </citation>
    <scope>NUCLEOTIDE SEQUENCE [LARGE SCALE GENOMIC DNA]</scope>
    <source>
        <strain evidence="2 3">VKM B-2647</strain>
    </source>
</reference>
<dbReference type="Gene3D" id="1.25.10.10">
    <property type="entry name" value="Leucine-rich Repeat Variant"/>
    <property type="match status" value="1"/>
</dbReference>
<evidence type="ECO:0000313" key="3">
    <source>
        <dbReference type="Proteomes" id="UP000031967"/>
    </source>
</evidence>
<proteinExistence type="predicted"/>
<sequence>MLDTSLRVLLAAVIAVSAVLAALLVYLVVRKALDNRRSRIVARYEEELRVKMYRYLQEGRLMRNMLPHGNRYKFAALEALLAHYRTLLSGSDIQKQIAAFAELAFADIYRKRLYGRQWSLRMNTLYYIDKFAMRSFERELVRLTEAGRLQTQAEFELVLSILASFASDELLPLLSRSAGRISEAMCREILLRVPEERFEPFVARFDSLPPQLQYGVLDVIGLKRGTERIGFLLANLTGTGAELRIRALKALSQMPLLETRADYVNHAASDLWQERMMAAKLFAVVRDRRFLPVLEQLLADSVWWVRQQAAQSILSFHDGRSVLAKVAAFGADRFARDTAEEYLEKEGSGDGDR</sequence>
<dbReference type="Proteomes" id="UP000031967">
    <property type="component" value="Unassembled WGS sequence"/>
</dbReference>
<evidence type="ECO:0000313" key="2">
    <source>
        <dbReference type="EMBL" id="KIL42012.1"/>
    </source>
</evidence>
<dbReference type="InterPro" id="IPR016024">
    <property type="entry name" value="ARM-type_fold"/>
</dbReference>
<comment type="caution">
    <text evidence="2">The sequence shown here is derived from an EMBL/GenBank/DDBJ whole genome shotgun (WGS) entry which is preliminary data.</text>
</comment>
<keyword evidence="3" id="KW-1185">Reference proteome</keyword>
<keyword evidence="1" id="KW-0812">Transmembrane</keyword>
<evidence type="ECO:0000256" key="1">
    <source>
        <dbReference type="SAM" id="Phobius"/>
    </source>
</evidence>
<organism evidence="2 3">
    <name type="scientific">Gordoniibacillus kamchatkensis</name>
    <dbReference type="NCBI Taxonomy" id="1590651"/>
    <lineage>
        <taxon>Bacteria</taxon>
        <taxon>Bacillati</taxon>
        <taxon>Bacillota</taxon>
        <taxon>Bacilli</taxon>
        <taxon>Bacillales</taxon>
        <taxon>Paenibacillaceae</taxon>
        <taxon>Gordoniibacillus</taxon>
    </lineage>
</organism>
<keyword evidence="1" id="KW-1133">Transmembrane helix</keyword>
<name>A0ABR5ANR4_9BACL</name>
<evidence type="ECO:0008006" key="4">
    <source>
        <dbReference type="Google" id="ProtNLM"/>
    </source>
</evidence>
<dbReference type="RefSeq" id="WP_041045831.1">
    <property type="nucleotide sequence ID" value="NZ_JXAK01000004.1"/>
</dbReference>
<gene>
    <name evidence="2" type="ORF">SD70_03940</name>
</gene>
<protein>
    <recommendedName>
        <fullName evidence="4">HEAT repeat domain-containing protein</fullName>
    </recommendedName>
</protein>
<dbReference type="InterPro" id="IPR011989">
    <property type="entry name" value="ARM-like"/>
</dbReference>